<dbReference type="AlphaFoldDB" id="B3N884"/>
<evidence type="ECO:0000256" key="1">
    <source>
        <dbReference type="SAM" id="Coils"/>
    </source>
</evidence>
<dbReference type="eggNOG" id="ENOG502T3U0">
    <property type="taxonomic scope" value="Eukaryota"/>
</dbReference>
<proteinExistence type="predicted"/>
<dbReference type="HOGENOM" id="CLU_116445_0_0_1"/>
<dbReference type="EMBL" id="CH954177">
    <property type="protein sequence ID" value="EDV57271.1"/>
    <property type="molecule type" value="Genomic_DNA"/>
</dbReference>
<reference evidence="2 3" key="2">
    <citation type="journal article" date="2008" name="Bioinformatics">
        <title>Assembly reconciliation.</title>
        <authorList>
            <person name="Zimin A.V."/>
            <person name="Smith D.R."/>
            <person name="Sutton G."/>
            <person name="Yorke J.A."/>
        </authorList>
    </citation>
    <scope>NUCLEOTIDE SEQUENCE [LARGE SCALE GENOMIC DNA]</scope>
    <source>
        <strain evidence="2 3">TSC#14021-0224.01</strain>
    </source>
</reference>
<gene>
    <name evidence="2" type="primary">Dere\GG24745</name>
    <name evidence="2" type="synonym">dere_GLEANR_9443</name>
    <name evidence="2" type="synonym">GG24745</name>
    <name evidence="2" type="ORF">Dere_GG24745</name>
</gene>
<keyword evidence="3" id="KW-1185">Reference proteome</keyword>
<protein>
    <submittedName>
        <fullName evidence="2">Uncharacterized protein</fullName>
    </submittedName>
</protein>
<feature type="coiled-coil region" evidence="1">
    <location>
        <begin position="125"/>
        <end position="152"/>
    </location>
</feature>
<evidence type="ECO:0000313" key="3">
    <source>
        <dbReference type="Proteomes" id="UP000008711"/>
    </source>
</evidence>
<keyword evidence="1" id="KW-0175">Coiled coil</keyword>
<reference evidence="2 3" key="1">
    <citation type="journal article" date="2007" name="Nature">
        <title>Evolution of genes and genomes on the Drosophila phylogeny.</title>
        <authorList>
            <consortium name="Drosophila 12 Genomes Consortium"/>
            <person name="Clark A.G."/>
            <person name="Eisen M.B."/>
            <person name="Smith D.R."/>
            <person name="Bergman C.M."/>
            <person name="Oliver B."/>
            <person name="Markow T.A."/>
            <person name="Kaufman T.C."/>
            <person name="Kellis M."/>
            <person name="Gelbart W."/>
            <person name="Iyer V.N."/>
            <person name="Pollard D.A."/>
            <person name="Sackton T.B."/>
            <person name="Larracuente A.M."/>
            <person name="Singh N.D."/>
            <person name="Abad J.P."/>
            <person name="Abt D.N."/>
            <person name="Adryan B."/>
            <person name="Aguade M."/>
            <person name="Akashi H."/>
            <person name="Anderson W.W."/>
            <person name="Aquadro C.F."/>
            <person name="Ardell D.H."/>
            <person name="Arguello R."/>
            <person name="Artieri C.G."/>
            <person name="Barbash D.A."/>
            <person name="Barker D."/>
            <person name="Barsanti P."/>
            <person name="Batterham P."/>
            <person name="Batzoglou S."/>
            <person name="Begun D."/>
            <person name="Bhutkar A."/>
            <person name="Blanco E."/>
            <person name="Bosak S.A."/>
            <person name="Bradley R.K."/>
            <person name="Brand A.D."/>
            <person name="Brent M.R."/>
            <person name="Brooks A.N."/>
            <person name="Brown R.H."/>
            <person name="Butlin R.K."/>
            <person name="Caggese C."/>
            <person name="Calvi B.R."/>
            <person name="Bernardo de Carvalho A."/>
            <person name="Caspi A."/>
            <person name="Castrezana S."/>
            <person name="Celniker S.E."/>
            <person name="Chang J.L."/>
            <person name="Chapple C."/>
            <person name="Chatterji S."/>
            <person name="Chinwalla A."/>
            <person name="Civetta A."/>
            <person name="Clifton S.W."/>
            <person name="Comeron J.M."/>
            <person name="Costello J.C."/>
            <person name="Coyne J.A."/>
            <person name="Daub J."/>
            <person name="David R.G."/>
            <person name="Delcher A.L."/>
            <person name="Delehaunty K."/>
            <person name="Do C.B."/>
            <person name="Ebling H."/>
            <person name="Edwards K."/>
            <person name="Eickbush T."/>
            <person name="Evans J.D."/>
            <person name="Filipski A."/>
            <person name="Findeiss S."/>
            <person name="Freyhult E."/>
            <person name="Fulton L."/>
            <person name="Fulton R."/>
            <person name="Garcia A.C."/>
            <person name="Gardiner A."/>
            <person name="Garfield D.A."/>
            <person name="Garvin B.E."/>
            <person name="Gibson G."/>
            <person name="Gilbert D."/>
            <person name="Gnerre S."/>
            <person name="Godfrey J."/>
            <person name="Good R."/>
            <person name="Gotea V."/>
            <person name="Gravely B."/>
            <person name="Greenberg A.J."/>
            <person name="Griffiths-Jones S."/>
            <person name="Gross S."/>
            <person name="Guigo R."/>
            <person name="Gustafson E.A."/>
            <person name="Haerty W."/>
            <person name="Hahn M.W."/>
            <person name="Halligan D.L."/>
            <person name="Halpern A.L."/>
            <person name="Halter G.M."/>
            <person name="Han M.V."/>
            <person name="Heger A."/>
            <person name="Hillier L."/>
            <person name="Hinrichs A.S."/>
            <person name="Holmes I."/>
            <person name="Hoskins R.A."/>
            <person name="Hubisz M.J."/>
            <person name="Hultmark D."/>
            <person name="Huntley M.A."/>
            <person name="Jaffe D.B."/>
            <person name="Jagadeeshan S."/>
            <person name="Jeck W.R."/>
            <person name="Johnson J."/>
            <person name="Jones C.D."/>
            <person name="Jordan W.C."/>
            <person name="Karpen G.H."/>
            <person name="Kataoka E."/>
            <person name="Keightley P.D."/>
            <person name="Kheradpour P."/>
            <person name="Kirkness E.F."/>
            <person name="Koerich L.B."/>
            <person name="Kristiansen K."/>
            <person name="Kudrna D."/>
            <person name="Kulathinal R.J."/>
            <person name="Kumar S."/>
            <person name="Kwok R."/>
            <person name="Lander E."/>
            <person name="Langley C.H."/>
            <person name="Lapoint R."/>
            <person name="Lazzaro B.P."/>
            <person name="Lee S.J."/>
            <person name="Levesque L."/>
            <person name="Li R."/>
            <person name="Lin C.F."/>
            <person name="Lin M.F."/>
            <person name="Lindblad-Toh K."/>
            <person name="Llopart A."/>
            <person name="Long M."/>
            <person name="Low L."/>
            <person name="Lozovsky E."/>
            <person name="Lu J."/>
            <person name="Luo M."/>
            <person name="Machado C.A."/>
            <person name="Makalowski W."/>
            <person name="Marzo M."/>
            <person name="Matsuda M."/>
            <person name="Matzkin L."/>
            <person name="McAllister B."/>
            <person name="McBride C.S."/>
            <person name="McKernan B."/>
            <person name="McKernan K."/>
            <person name="Mendez-Lago M."/>
            <person name="Minx P."/>
            <person name="Mollenhauer M.U."/>
            <person name="Montooth K."/>
            <person name="Mount S.M."/>
            <person name="Mu X."/>
            <person name="Myers E."/>
            <person name="Negre B."/>
            <person name="Newfeld S."/>
            <person name="Nielsen R."/>
            <person name="Noor M.A."/>
            <person name="O'Grady P."/>
            <person name="Pachter L."/>
            <person name="Papaceit M."/>
            <person name="Parisi M.J."/>
            <person name="Parisi M."/>
            <person name="Parts L."/>
            <person name="Pedersen J.S."/>
            <person name="Pesole G."/>
            <person name="Phillippy A.M."/>
            <person name="Ponting C.P."/>
            <person name="Pop M."/>
            <person name="Porcelli D."/>
            <person name="Powell J.R."/>
            <person name="Prohaska S."/>
            <person name="Pruitt K."/>
            <person name="Puig M."/>
            <person name="Quesneville H."/>
            <person name="Ram K.R."/>
            <person name="Rand D."/>
            <person name="Rasmussen M.D."/>
            <person name="Reed L.K."/>
            <person name="Reenan R."/>
            <person name="Reily A."/>
            <person name="Remington K.A."/>
            <person name="Rieger T.T."/>
            <person name="Ritchie M.G."/>
            <person name="Robin C."/>
            <person name="Rogers Y.H."/>
            <person name="Rohde C."/>
            <person name="Rozas J."/>
            <person name="Rubenfield M.J."/>
            <person name="Ruiz A."/>
            <person name="Russo S."/>
            <person name="Salzberg S.L."/>
            <person name="Sanchez-Gracia A."/>
            <person name="Saranga D.J."/>
            <person name="Sato H."/>
            <person name="Schaeffer S.W."/>
            <person name="Schatz M.C."/>
            <person name="Schlenke T."/>
            <person name="Schwartz R."/>
            <person name="Segarra C."/>
            <person name="Singh R.S."/>
            <person name="Sirot L."/>
            <person name="Sirota M."/>
            <person name="Sisneros N.B."/>
            <person name="Smith C.D."/>
            <person name="Smith T.F."/>
            <person name="Spieth J."/>
            <person name="Stage D.E."/>
            <person name="Stark A."/>
            <person name="Stephan W."/>
            <person name="Strausberg R.L."/>
            <person name="Strempel S."/>
            <person name="Sturgill D."/>
            <person name="Sutton G."/>
            <person name="Sutton G.G."/>
            <person name="Tao W."/>
            <person name="Teichmann S."/>
            <person name="Tobari Y.N."/>
            <person name="Tomimura Y."/>
            <person name="Tsolas J.M."/>
            <person name="Valente V.L."/>
            <person name="Venter E."/>
            <person name="Venter J.C."/>
            <person name="Vicario S."/>
            <person name="Vieira F.G."/>
            <person name="Vilella A.J."/>
            <person name="Villasante A."/>
            <person name="Walenz B."/>
            <person name="Wang J."/>
            <person name="Wasserman M."/>
            <person name="Watts T."/>
            <person name="Wilson D."/>
            <person name="Wilson R.K."/>
            <person name="Wing R.A."/>
            <person name="Wolfner M.F."/>
            <person name="Wong A."/>
            <person name="Wong G.K."/>
            <person name="Wu C.I."/>
            <person name="Wu G."/>
            <person name="Yamamoto D."/>
            <person name="Yang H.P."/>
            <person name="Yang S.P."/>
            <person name="Yorke J.A."/>
            <person name="Yoshida K."/>
            <person name="Zdobnov E."/>
            <person name="Zhang P."/>
            <person name="Zhang Y."/>
            <person name="Zimin A.V."/>
            <person name="Baldwin J."/>
            <person name="Abdouelleil A."/>
            <person name="Abdulkadir J."/>
            <person name="Abebe A."/>
            <person name="Abera B."/>
            <person name="Abreu J."/>
            <person name="Acer S.C."/>
            <person name="Aftuck L."/>
            <person name="Alexander A."/>
            <person name="An P."/>
            <person name="Anderson E."/>
            <person name="Anderson S."/>
            <person name="Arachi H."/>
            <person name="Azer M."/>
            <person name="Bachantsang P."/>
            <person name="Barry A."/>
            <person name="Bayul T."/>
            <person name="Berlin A."/>
            <person name="Bessette D."/>
            <person name="Bloom T."/>
            <person name="Blye J."/>
            <person name="Boguslavskiy L."/>
            <person name="Bonnet C."/>
            <person name="Boukhgalter B."/>
            <person name="Bourzgui I."/>
            <person name="Brown A."/>
            <person name="Cahill P."/>
            <person name="Channer S."/>
            <person name="Cheshatsang Y."/>
            <person name="Chuda L."/>
            <person name="Citroen M."/>
            <person name="Collymore A."/>
            <person name="Cooke P."/>
            <person name="Costello M."/>
            <person name="D'Aco K."/>
            <person name="Daza R."/>
            <person name="De Haan G."/>
            <person name="DeGray S."/>
            <person name="DeMaso C."/>
            <person name="Dhargay N."/>
            <person name="Dooley K."/>
            <person name="Dooley E."/>
            <person name="Doricent M."/>
            <person name="Dorje P."/>
            <person name="Dorjee K."/>
            <person name="Dupes A."/>
            <person name="Elong R."/>
            <person name="Falk J."/>
            <person name="Farina A."/>
            <person name="Faro S."/>
            <person name="Ferguson D."/>
            <person name="Fisher S."/>
            <person name="Foley C.D."/>
            <person name="Franke A."/>
            <person name="Friedrich D."/>
            <person name="Gadbois L."/>
            <person name="Gearin G."/>
            <person name="Gearin C.R."/>
            <person name="Giannoukos G."/>
            <person name="Goode T."/>
            <person name="Graham J."/>
            <person name="Grandbois E."/>
            <person name="Grewal S."/>
            <person name="Gyaltsen K."/>
            <person name="Hafez N."/>
            <person name="Hagos B."/>
            <person name="Hall J."/>
            <person name="Henson C."/>
            <person name="Hollinger A."/>
            <person name="Honan T."/>
            <person name="Huard M.D."/>
            <person name="Hughes L."/>
            <person name="Hurhula B."/>
            <person name="Husby M.E."/>
            <person name="Kamat A."/>
            <person name="Kanga B."/>
            <person name="Kashin S."/>
            <person name="Khazanovich D."/>
            <person name="Kisner P."/>
            <person name="Lance K."/>
            <person name="Lara M."/>
            <person name="Lee W."/>
            <person name="Lennon N."/>
            <person name="Letendre F."/>
            <person name="LeVine R."/>
            <person name="Lipovsky A."/>
            <person name="Liu X."/>
            <person name="Liu J."/>
            <person name="Liu S."/>
            <person name="Lokyitsang T."/>
            <person name="Lokyitsang Y."/>
            <person name="Lubonja R."/>
            <person name="Lui A."/>
            <person name="MacDonald P."/>
            <person name="Magnisalis V."/>
            <person name="Maru K."/>
            <person name="Matthews C."/>
            <person name="McCusker W."/>
            <person name="McDonough S."/>
            <person name="Mehta T."/>
            <person name="Meldrim J."/>
            <person name="Meneus L."/>
            <person name="Mihai O."/>
            <person name="Mihalev A."/>
            <person name="Mihova T."/>
            <person name="Mittelman R."/>
            <person name="Mlenga V."/>
            <person name="Montmayeur A."/>
            <person name="Mulrain L."/>
            <person name="Navidi A."/>
            <person name="Naylor J."/>
            <person name="Negash T."/>
            <person name="Nguyen T."/>
            <person name="Nguyen N."/>
            <person name="Nicol R."/>
            <person name="Norbu C."/>
            <person name="Norbu N."/>
            <person name="Novod N."/>
            <person name="O'Neill B."/>
            <person name="Osman S."/>
            <person name="Markiewicz E."/>
            <person name="Oyono O.L."/>
            <person name="Patti C."/>
            <person name="Phunkhang P."/>
            <person name="Pierre F."/>
            <person name="Priest M."/>
            <person name="Raghuraman S."/>
            <person name="Rege F."/>
            <person name="Reyes R."/>
            <person name="Rise C."/>
            <person name="Rogov P."/>
            <person name="Ross K."/>
            <person name="Ryan E."/>
            <person name="Settipalli S."/>
            <person name="Shea T."/>
            <person name="Sherpa N."/>
            <person name="Shi L."/>
            <person name="Shih D."/>
            <person name="Sparrow T."/>
            <person name="Spaulding J."/>
            <person name="Stalker J."/>
            <person name="Stange-Thomann N."/>
            <person name="Stavropoulos S."/>
            <person name="Stone C."/>
            <person name="Strader C."/>
            <person name="Tesfaye S."/>
            <person name="Thomson T."/>
            <person name="Thoulutsang Y."/>
            <person name="Thoulutsang D."/>
            <person name="Topham K."/>
            <person name="Topping I."/>
            <person name="Tsamla T."/>
            <person name="Vassiliev H."/>
            <person name="Vo A."/>
            <person name="Wangchuk T."/>
            <person name="Wangdi T."/>
            <person name="Weiand M."/>
            <person name="Wilkinson J."/>
            <person name="Wilson A."/>
            <person name="Yadav S."/>
            <person name="Young G."/>
            <person name="Yu Q."/>
            <person name="Zembek L."/>
            <person name="Zhong D."/>
            <person name="Zimmer A."/>
            <person name="Zwirko Z."/>
            <person name="Jaffe D.B."/>
            <person name="Alvarez P."/>
            <person name="Brockman W."/>
            <person name="Butler J."/>
            <person name="Chin C."/>
            <person name="Gnerre S."/>
            <person name="Grabherr M."/>
            <person name="Kleber M."/>
            <person name="Mauceli E."/>
            <person name="MacCallum I."/>
        </authorList>
    </citation>
    <scope>NUCLEOTIDE SEQUENCE [LARGE SCALE GENOMIC DNA]</scope>
    <source>
        <strain evidence="2 3">TSC#14021-0224.01</strain>
    </source>
</reference>
<sequence length="204" mass="23815">MDNNEEASEAAFKRLQAIIPQVKQAYEEAIGQIFLDLSPSDLESCASILEAHESTRLDTEQVVNSTRRLMTKVVLDVNQCFFAGNDVETKLTTLEMLKEQFAPYKGKNWNFNSLSPEELTRPLRMHNLELSIRFMEKQLQIQEKELEMAMNKSIQNRQLVHDVHAERVKVGCMMKEQMAEYEDIKPQLMEMERLINDLYLQEEK</sequence>
<dbReference type="OMA" id="DVNQCFF"/>
<dbReference type="GO" id="GO:0000444">
    <property type="term" value="C:MIS12/MIND type complex"/>
    <property type="evidence" value="ECO:0007669"/>
    <property type="project" value="EnsemblMetazoa"/>
</dbReference>
<dbReference type="GO" id="GO:0007080">
    <property type="term" value="P:mitotic metaphase chromosome alignment"/>
    <property type="evidence" value="ECO:0007669"/>
    <property type="project" value="EnsemblMetazoa"/>
</dbReference>
<name>B3N884_DROER</name>
<accession>B3N884</accession>
<dbReference type="KEGG" id="der:6542934"/>
<organism evidence="2 3">
    <name type="scientific">Drosophila erecta</name>
    <name type="common">Fruit fly</name>
    <dbReference type="NCBI Taxonomy" id="7220"/>
    <lineage>
        <taxon>Eukaryota</taxon>
        <taxon>Metazoa</taxon>
        <taxon>Ecdysozoa</taxon>
        <taxon>Arthropoda</taxon>
        <taxon>Hexapoda</taxon>
        <taxon>Insecta</taxon>
        <taxon>Pterygota</taxon>
        <taxon>Neoptera</taxon>
        <taxon>Endopterygota</taxon>
        <taxon>Diptera</taxon>
        <taxon>Brachycera</taxon>
        <taxon>Muscomorpha</taxon>
        <taxon>Ephydroidea</taxon>
        <taxon>Drosophilidae</taxon>
        <taxon>Drosophila</taxon>
        <taxon>Sophophora</taxon>
    </lineage>
</organism>
<dbReference type="OrthoDB" id="7925836at2759"/>
<dbReference type="Proteomes" id="UP000008711">
    <property type="component" value="Unassembled WGS sequence"/>
</dbReference>
<evidence type="ECO:0000313" key="2">
    <source>
        <dbReference type="EMBL" id="EDV57271.1"/>
    </source>
</evidence>
<dbReference type="PhylomeDB" id="B3N884"/>